<dbReference type="RefSeq" id="WP_129749559.1">
    <property type="nucleotide sequence ID" value="NZ_JUIW01000001.1"/>
</dbReference>
<accession>A0A444WIT7</accession>
<comment type="caution">
    <text evidence="2">The sequence shown here is derived from an EMBL/GenBank/DDBJ whole genome shotgun (WGS) entry which is preliminary data.</text>
</comment>
<keyword evidence="3" id="KW-1185">Reference proteome</keyword>
<dbReference type="AlphaFoldDB" id="A0A444WIT7"/>
<dbReference type="OrthoDB" id="9814194at2"/>
<proteinExistence type="predicted"/>
<evidence type="ECO:0008006" key="4">
    <source>
        <dbReference type="Google" id="ProtNLM"/>
    </source>
</evidence>
<keyword evidence="1" id="KW-1133">Transmembrane helix</keyword>
<evidence type="ECO:0000256" key="1">
    <source>
        <dbReference type="SAM" id="Phobius"/>
    </source>
</evidence>
<evidence type="ECO:0000313" key="2">
    <source>
        <dbReference type="EMBL" id="RYJ45799.1"/>
    </source>
</evidence>
<gene>
    <name evidence="2" type="ORF">NU09_0391</name>
</gene>
<keyword evidence="1" id="KW-0472">Membrane</keyword>
<evidence type="ECO:0000313" key="3">
    <source>
        <dbReference type="Proteomes" id="UP000289775"/>
    </source>
</evidence>
<feature type="transmembrane region" description="Helical" evidence="1">
    <location>
        <begin position="191"/>
        <end position="213"/>
    </location>
</feature>
<feature type="transmembrane region" description="Helical" evidence="1">
    <location>
        <begin position="147"/>
        <end position="170"/>
    </location>
</feature>
<dbReference type="EMBL" id="JUIW01000001">
    <property type="protein sequence ID" value="RYJ45799.1"/>
    <property type="molecule type" value="Genomic_DNA"/>
</dbReference>
<organism evidence="2 3">
    <name type="scientific">Flavobacterium beibuense</name>
    <dbReference type="NCBI Taxonomy" id="657326"/>
    <lineage>
        <taxon>Bacteria</taxon>
        <taxon>Pseudomonadati</taxon>
        <taxon>Bacteroidota</taxon>
        <taxon>Flavobacteriia</taxon>
        <taxon>Flavobacteriales</taxon>
        <taxon>Flavobacteriaceae</taxon>
        <taxon>Flavobacterium</taxon>
    </lineage>
</organism>
<reference evidence="2 3" key="1">
    <citation type="submission" date="2014-12" db="EMBL/GenBank/DDBJ databases">
        <title>Genome sequence of Flavobacterium beibuense RSKm HC5.</title>
        <authorList>
            <person name="Kim J.F."/>
            <person name="Song J.Y."/>
            <person name="Kwak M.-J."/>
            <person name="Lee S.-W."/>
        </authorList>
    </citation>
    <scope>NUCLEOTIDE SEQUENCE [LARGE SCALE GENOMIC DNA]</scope>
    <source>
        <strain evidence="2 3">RSKm HC5</strain>
    </source>
</reference>
<sequence>MSNITTFKKFPDVIQAKELKEFLQQNGIQSFVSDGKPSVDNSFGGGIPVDYEVKIKAGDFEKASLLVEERVKETLEDVDKDYYLFLFTNEELYDVLIKQDEWNEFDYLLARKLLTDRGKVIDEDLLNSLKKQRIADFTKPQSHEKTWIFAGYIFVLMGGFLGILIGYMLWESKTTLPDRRVIYTYSQKSRSHGLIIFCLGIFLSAIYILGIFLDEYMISLY</sequence>
<name>A0A444WIT7_9FLAO</name>
<dbReference type="Proteomes" id="UP000289775">
    <property type="component" value="Unassembled WGS sequence"/>
</dbReference>
<keyword evidence="1" id="KW-0812">Transmembrane</keyword>
<protein>
    <recommendedName>
        <fullName evidence="4">DUF2007 domain containing protein</fullName>
    </recommendedName>
</protein>